<evidence type="ECO:0000259" key="2">
    <source>
        <dbReference type="PROSITE" id="PS50113"/>
    </source>
</evidence>
<gene>
    <name evidence="3" type="ORF">PQU98_10400</name>
</gene>
<dbReference type="SMART" id="SM00091">
    <property type="entry name" value="PAS"/>
    <property type="match status" value="2"/>
</dbReference>
<sequence length="257" mass="28482">MMLTSLFSTREQVLGQALYDAIPMMEFDIKGTIVSANTDFLTMLGQRLNELSGKPYTVICDPATVDDGRAEDIWRRVAEGETLQETLKLQARDGSARWMQACILPVRASMGKMERVILAGCDITAIKQKELASRNLLKALSDTHAVVEFCARGQILFANDSFLKLTGYSLNELLGRPHRKLCEYDRGLSSEYSDFWDGLARGQARHGECVRYGKDGRRIALSASYNPVLDDAGTVTKVVLYATPIARSDMDSLKDAA</sequence>
<dbReference type="RefSeq" id="WP_272744875.1">
    <property type="nucleotide sequence ID" value="NZ_JAQQKV010000002.1"/>
</dbReference>
<evidence type="ECO:0000313" key="3">
    <source>
        <dbReference type="EMBL" id="MDC7676542.1"/>
    </source>
</evidence>
<dbReference type="InterPro" id="IPR000700">
    <property type="entry name" value="PAS-assoc_C"/>
</dbReference>
<organism evidence="3 4">
    <name type="scientific">Asticcacaulis machinosus</name>
    <dbReference type="NCBI Taxonomy" id="2984211"/>
    <lineage>
        <taxon>Bacteria</taxon>
        <taxon>Pseudomonadati</taxon>
        <taxon>Pseudomonadota</taxon>
        <taxon>Alphaproteobacteria</taxon>
        <taxon>Caulobacterales</taxon>
        <taxon>Caulobacteraceae</taxon>
        <taxon>Asticcacaulis</taxon>
    </lineage>
</organism>
<evidence type="ECO:0000259" key="1">
    <source>
        <dbReference type="PROSITE" id="PS50112"/>
    </source>
</evidence>
<dbReference type="Proteomes" id="UP001218579">
    <property type="component" value="Unassembled WGS sequence"/>
</dbReference>
<dbReference type="PANTHER" id="PTHR44757">
    <property type="entry name" value="DIGUANYLATE CYCLASE DGCP"/>
    <property type="match status" value="1"/>
</dbReference>
<dbReference type="PANTHER" id="PTHR44757:SF2">
    <property type="entry name" value="BIOFILM ARCHITECTURE MAINTENANCE PROTEIN MBAA"/>
    <property type="match status" value="1"/>
</dbReference>
<dbReference type="InterPro" id="IPR052155">
    <property type="entry name" value="Biofilm_reg_signaling"/>
</dbReference>
<feature type="domain" description="PAS" evidence="1">
    <location>
        <begin position="151"/>
        <end position="176"/>
    </location>
</feature>
<dbReference type="SUPFAM" id="SSF55785">
    <property type="entry name" value="PYP-like sensor domain (PAS domain)"/>
    <property type="match status" value="2"/>
</dbReference>
<dbReference type="PROSITE" id="PS50112">
    <property type="entry name" value="PAS"/>
    <property type="match status" value="1"/>
</dbReference>
<evidence type="ECO:0000313" key="4">
    <source>
        <dbReference type="Proteomes" id="UP001218579"/>
    </source>
</evidence>
<feature type="domain" description="PAC" evidence="2">
    <location>
        <begin position="83"/>
        <end position="135"/>
    </location>
</feature>
<dbReference type="InterPro" id="IPR001610">
    <property type="entry name" value="PAC"/>
</dbReference>
<dbReference type="CDD" id="cd00130">
    <property type="entry name" value="PAS"/>
    <property type="match status" value="2"/>
</dbReference>
<comment type="caution">
    <text evidence="3">The sequence shown here is derived from an EMBL/GenBank/DDBJ whole genome shotgun (WGS) entry which is preliminary data.</text>
</comment>
<proteinExistence type="predicted"/>
<keyword evidence="4" id="KW-1185">Reference proteome</keyword>
<dbReference type="NCBIfam" id="TIGR00229">
    <property type="entry name" value="sensory_box"/>
    <property type="match status" value="2"/>
</dbReference>
<dbReference type="Pfam" id="PF08448">
    <property type="entry name" value="PAS_4"/>
    <property type="match status" value="1"/>
</dbReference>
<protein>
    <submittedName>
        <fullName evidence="3">PAS domain-containing protein</fullName>
    </submittedName>
</protein>
<dbReference type="Gene3D" id="3.30.450.20">
    <property type="entry name" value="PAS domain"/>
    <property type="match status" value="2"/>
</dbReference>
<dbReference type="PROSITE" id="PS50113">
    <property type="entry name" value="PAC"/>
    <property type="match status" value="1"/>
</dbReference>
<dbReference type="InterPro" id="IPR035965">
    <property type="entry name" value="PAS-like_dom_sf"/>
</dbReference>
<name>A0ABT5HK24_9CAUL</name>
<accession>A0ABT5HK24</accession>
<dbReference type="InterPro" id="IPR000014">
    <property type="entry name" value="PAS"/>
</dbReference>
<dbReference type="EMBL" id="JAQQKV010000002">
    <property type="protein sequence ID" value="MDC7676542.1"/>
    <property type="molecule type" value="Genomic_DNA"/>
</dbReference>
<dbReference type="SMART" id="SM00086">
    <property type="entry name" value="PAC"/>
    <property type="match status" value="2"/>
</dbReference>
<reference evidence="3 4" key="1">
    <citation type="submission" date="2023-01" db="EMBL/GenBank/DDBJ databases">
        <title>Novel species of the genus Asticcacaulis isolated from rivers.</title>
        <authorList>
            <person name="Lu H."/>
        </authorList>
    </citation>
    <scope>NUCLEOTIDE SEQUENCE [LARGE SCALE GENOMIC DNA]</scope>
    <source>
        <strain evidence="3 4">LKC15W</strain>
    </source>
</reference>
<dbReference type="Pfam" id="PF13426">
    <property type="entry name" value="PAS_9"/>
    <property type="match status" value="1"/>
</dbReference>
<dbReference type="InterPro" id="IPR013656">
    <property type="entry name" value="PAS_4"/>
</dbReference>